<name>A0A975U0N6_9PROT</name>
<dbReference type="Pfam" id="PF04170">
    <property type="entry name" value="NlpE"/>
    <property type="match status" value="1"/>
</dbReference>
<feature type="signal peptide" evidence="1">
    <location>
        <begin position="1"/>
        <end position="24"/>
    </location>
</feature>
<reference evidence="4" key="1">
    <citation type="submission" date="2021-06" db="EMBL/GenBank/DDBJ databases">
        <title>Elioraea tepida, sp. nov., a moderately thermophilic aerobic anoxygenic phototrophic bacterium isolated from an alkaline siliceous hot spring mat community in Yellowstone National Park, WY, USA.</title>
        <authorList>
            <person name="Saini M.K."/>
            <person name="Yoshida S."/>
            <person name="Sebastian A."/>
            <person name="Hirose S."/>
            <person name="Hara E."/>
            <person name="Tamaki H."/>
            <person name="Soulier N.T."/>
            <person name="Albert I."/>
            <person name="Hanada S."/>
            <person name="Bryant D.A."/>
            <person name="Tank M."/>
        </authorList>
    </citation>
    <scope>NUCLEOTIDE SEQUENCE</scope>
    <source>
        <strain evidence="4">MS-P2</strain>
    </source>
</reference>
<feature type="domain" description="NlpE C-terminal OB" evidence="3">
    <location>
        <begin position="140"/>
        <end position="232"/>
    </location>
</feature>
<evidence type="ECO:0000259" key="2">
    <source>
        <dbReference type="Pfam" id="PF03724"/>
    </source>
</evidence>
<feature type="domain" description="DUF306" evidence="2">
    <location>
        <begin position="238"/>
        <end position="349"/>
    </location>
</feature>
<dbReference type="Pfam" id="PF03724">
    <property type="entry name" value="META"/>
    <property type="match status" value="1"/>
</dbReference>
<dbReference type="InterPro" id="IPR053147">
    <property type="entry name" value="Hsp_HslJ-like"/>
</dbReference>
<accession>A0A975U0N6</accession>
<dbReference type="PANTHER" id="PTHR35535:SF1">
    <property type="entry name" value="HEAT SHOCK PROTEIN HSLJ"/>
    <property type="match status" value="1"/>
</dbReference>
<feature type="chain" id="PRO_5036804199" evidence="1">
    <location>
        <begin position="25"/>
        <end position="354"/>
    </location>
</feature>
<evidence type="ECO:0000313" key="5">
    <source>
        <dbReference type="Proteomes" id="UP000694001"/>
    </source>
</evidence>
<dbReference type="Proteomes" id="UP000694001">
    <property type="component" value="Chromosome"/>
</dbReference>
<keyword evidence="1" id="KW-0732">Signal</keyword>
<dbReference type="Pfam" id="PF17185">
    <property type="entry name" value="NlpE_C"/>
    <property type="match status" value="1"/>
</dbReference>
<evidence type="ECO:0000256" key="1">
    <source>
        <dbReference type="SAM" id="SignalP"/>
    </source>
</evidence>
<dbReference type="PANTHER" id="PTHR35535">
    <property type="entry name" value="HEAT SHOCK PROTEIN HSLJ"/>
    <property type="match status" value="1"/>
</dbReference>
<gene>
    <name evidence="4" type="ORF">KO353_13070</name>
</gene>
<organism evidence="4 5">
    <name type="scientific">Elioraea tepida</name>
    <dbReference type="NCBI Taxonomy" id="2843330"/>
    <lineage>
        <taxon>Bacteria</taxon>
        <taxon>Pseudomonadati</taxon>
        <taxon>Pseudomonadota</taxon>
        <taxon>Alphaproteobacteria</taxon>
        <taxon>Acetobacterales</taxon>
        <taxon>Elioraeaceae</taxon>
        <taxon>Elioraea</taxon>
    </lineage>
</organism>
<dbReference type="AlphaFoldDB" id="A0A975U0N6"/>
<dbReference type="InterPro" id="IPR005184">
    <property type="entry name" value="DUF306_Meta_HslJ"/>
</dbReference>
<dbReference type="EMBL" id="CP076448">
    <property type="protein sequence ID" value="QXM24181.1"/>
    <property type="molecule type" value="Genomic_DNA"/>
</dbReference>
<protein>
    <submittedName>
        <fullName evidence="4">META domain-containing protein</fullName>
    </submittedName>
</protein>
<dbReference type="InterPro" id="IPR007298">
    <property type="entry name" value="Cu-R_lipoprotein_NlpE"/>
</dbReference>
<dbReference type="KEGG" id="elio:KO353_13070"/>
<evidence type="ECO:0000313" key="4">
    <source>
        <dbReference type="EMBL" id="QXM24181.1"/>
    </source>
</evidence>
<evidence type="ECO:0000259" key="3">
    <source>
        <dbReference type="Pfam" id="PF17185"/>
    </source>
</evidence>
<proteinExistence type="predicted"/>
<dbReference type="InterPro" id="IPR033450">
    <property type="entry name" value="NlpE_C"/>
</dbReference>
<sequence>MHRLAIAALVTLALALAAATAAQAEPRLGAHGLVLPGTFAGDLPAASGPGIRHVLDLWPDQVFQLRRTWLGSGHTEDRLGRWHVEPDRRALVLEGAETRFEILGNGSLRLLDREGRPIEGPLPYTLTRQHDFNPFEPRLALPGMFLYFADAARFTDCASGRSGPVAMEGDFLALQRAYLEARPEPQAGALPTALMARIGARIADRPRMEGEGTPPTVVVERFLSLSPGETCERTRAQASLRNTYWRLVSLAGESINPEEGRREPYLLLRLDAPRFAATAGCNHLLGGFETAGTVLRFRPGPSTTMACPVGLEARERALIAALGETASFRLSGTALALLAEDGRTLATFEAVYLR</sequence>
<dbReference type="RefSeq" id="WP_218285173.1">
    <property type="nucleotide sequence ID" value="NZ_CP076448.1"/>
</dbReference>
<keyword evidence="5" id="KW-1185">Reference proteome</keyword>